<dbReference type="GO" id="GO:0008234">
    <property type="term" value="F:cysteine-type peptidase activity"/>
    <property type="evidence" value="ECO:0007669"/>
    <property type="project" value="UniProtKB-KW"/>
</dbReference>
<evidence type="ECO:0000259" key="5">
    <source>
        <dbReference type="PROSITE" id="PS51935"/>
    </source>
</evidence>
<dbReference type="EMBL" id="CP014639">
    <property type="protein sequence ID" value="ANH78998.1"/>
    <property type="molecule type" value="Genomic_DNA"/>
</dbReference>
<sequence>MKHCLLYSPFANLFSEEGDLETQILFGERVLFCNHKCYAYSQLFKDGALWRPYPGNRLCADHMTCFSSIRLEPNAAIVSSSALLKPWNIPLPFGTLLVVDSKNRVRFPKEVLEALVEVWGPGEPWCVSRHLRFLNRDFSMENLFRDAEQFLGFPYLWGGRCLHKNLEVLGVDCSGLINILYQAQGYNIPRNSIDQYADCYPVANFNELPPGGFVFLNEKMSCISHVMLKRDSQRLIHASKTLGNVSNFIVGKDCQFTGNMLHSPRLGINVPAFFGFPKKRRAFL</sequence>
<dbReference type="PANTHER" id="PTHR47053">
    <property type="entry name" value="MUREIN DD-ENDOPEPTIDASE MEPH-RELATED"/>
    <property type="match status" value="1"/>
</dbReference>
<accession>A0A1A9HVJ1</accession>
<organism evidence="6 7">
    <name type="scientific">Candidatus Chlamydia sanziniae</name>
    <dbReference type="NCBI Taxonomy" id="1806891"/>
    <lineage>
        <taxon>Bacteria</taxon>
        <taxon>Pseudomonadati</taxon>
        <taxon>Chlamydiota</taxon>
        <taxon>Chlamydiia</taxon>
        <taxon>Chlamydiales</taxon>
        <taxon>Chlamydiaceae</taxon>
        <taxon>Chlamydia/Chlamydophila group</taxon>
        <taxon>Chlamydia</taxon>
    </lineage>
</organism>
<dbReference type="InterPro" id="IPR051202">
    <property type="entry name" value="Peptidase_C40"/>
</dbReference>
<name>A0A1A9HVJ1_9CHLA</name>
<evidence type="ECO:0000256" key="2">
    <source>
        <dbReference type="ARBA" id="ARBA00022670"/>
    </source>
</evidence>
<dbReference type="AlphaFoldDB" id="A0A1A9HVJ1"/>
<dbReference type="InterPro" id="IPR000064">
    <property type="entry name" value="NLP_P60_dom"/>
</dbReference>
<dbReference type="PANTHER" id="PTHR47053:SF1">
    <property type="entry name" value="MUREIN DD-ENDOPEPTIDASE MEPH-RELATED"/>
    <property type="match status" value="1"/>
</dbReference>
<evidence type="ECO:0000313" key="6">
    <source>
        <dbReference type="EMBL" id="ANH78998.1"/>
    </source>
</evidence>
<reference evidence="7" key="1">
    <citation type="submission" date="2016-03" db="EMBL/GenBank/DDBJ databases">
        <title>Culture-independent genomics supports pathogen discovery for uncultivable bacteria within the genus Chlamydia.</title>
        <authorList>
            <person name="Taylor-Brown A."/>
            <person name="Bachmann N.L."/>
            <person name="Borel N."/>
            <person name="Polkinghorne A."/>
        </authorList>
    </citation>
    <scope>NUCLEOTIDE SEQUENCE [LARGE SCALE GENOMIC DNA]</scope>
    <source>
        <strain evidence="7">2742-308</strain>
    </source>
</reference>
<gene>
    <name evidence="6" type="ORF">Cs308_0828</name>
</gene>
<dbReference type="Pfam" id="PF00877">
    <property type="entry name" value="NLPC_P60"/>
    <property type="match status" value="1"/>
</dbReference>
<evidence type="ECO:0000256" key="1">
    <source>
        <dbReference type="ARBA" id="ARBA00007074"/>
    </source>
</evidence>
<comment type="similarity">
    <text evidence="1">Belongs to the peptidase C40 family.</text>
</comment>
<proteinExistence type="inferred from homology"/>
<evidence type="ECO:0000313" key="7">
    <source>
        <dbReference type="Proteomes" id="UP000078162"/>
    </source>
</evidence>
<dbReference type="PROSITE" id="PS51935">
    <property type="entry name" value="NLPC_P60"/>
    <property type="match status" value="1"/>
</dbReference>
<dbReference type="InterPro" id="IPR038765">
    <property type="entry name" value="Papain-like_cys_pep_sf"/>
</dbReference>
<dbReference type="GO" id="GO:0006508">
    <property type="term" value="P:proteolysis"/>
    <property type="evidence" value="ECO:0007669"/>
    <property type="project" value="UniProtKB-KW"/>
</dbReference>
<keyword evidence="3" id="KW-0378">Hydrolase</keyword>
<evidence type="ECO:0000256" key="4">
    <source>
        <dbReference type="ARBA" id="ARBA00022807"/>
    </source>
</evidence>
<dbReference type="SUPFAM" id="SSF54001">
    <property type="entry name" value="Cysteine proteinases"/>
    <property type="match status" value="1"/>
</dbReference>
<dbReference type="Gene3D" id="3.90.1720.10">
    <property type="entry name" value="endopeptidase domain like (from Nostoc punctiforme)"/>
    <property type="match status" value="1"/>
</dbReference>
<dbReference type="STRING" id="1806891.Cs308_0828"/>
<keyword evidence="2" id="KW-0645">Protease</keyword>
<protein>
    <submittedName>
        <fullName evidence="6">NLP/P60 family protein</fullName>
    </submittedName>
</protein>
<dbReference type="PATRIC" id="fig|1806891.3.peg.821"/>
<keyword evidence="7" id="KW-1185">Reference proteome</keyword>
<evidence type="ECO:0000256" key="3">
    <source>
        <dbReference type="ARBA" id="ARBA00022801"/>
    </source>
</evidence>
<dbReference type="KEGG" id="csaz:Cs308_0828"/>
<dbReference type="Proteomes" id="UP000078162">
    <property type="component" value="Chromosome"/>
</dbReference>
<dbReference type="RefSeq" id="WP_066483459.1">
    <property type="nucleotide sequence ID" value="NZ_CP014639.1"/>
</dbReference>
<keyword evidence="4" id="KW-0788">Thiol protease</keyword>
<dbReference type="OrthoDB" id="9813368at2"/>
<feature type="domain" description="NlpC/P60" evidence="5">
    <location>
        <begin position="137"/>
        <end position="267"/>
    </location>
</feature>